<dbReference type="GO" id="GO:0003988">
    <property type="term" value="F:acetyl-CoA C-acyltransferase activity"/>
    <property type="evidence" value="ECO:0007669"/>
    <property type="project" value="UniProtKB-ARBA"/>
</dbReference>
<dbReference type="HOGENOM" id="CLU_031026_0_0_7"/>
<dbReference type="AlphaFoldDB" id="I4C5L5"/>
<dbReference type="STRING" id="706587.Desti_2159"/>
<proteinExistence type="inferred from homology"/>
<name>I4C5L5_DESTA</name>
<dbReference type="PANTHER" id="PTHR18919">
    <property type="entry name" value="ACETYL-COA C-ACYLTRANSFERASE"/>
    <property type="match status" value="1"/>
</dbReference>
<evidence type="ECO:0000256" key="1">
    <source>
        <dbReference type="ARBA" id="ARBA00010982"/>
    </source>
</evidence>
<dbReference type="NCBIfam" id="TIGR01930">
    <property type="entry name" value="AcCoA-C-Actrans"/>
    <property type="match status" value="1"/>
</dbReference>
<evidence type="ECO:0000256" key="2">
    <source>
        <dbReference type="ARBA" id="ARBA00022679"/>
    </source>
</evidence>
<protein>
    <submittedName>
        <fullName evidence="8">Acetyl-CoA acetyltransferase</fullName>
    </submittedName>
</protein>
<dbReference type="InterPro" id="IPR002155">
    <property type="entry name" value="Thiolase"/>
</dbReference>
<feature type="domain" description="Thiolase N-terminal" evidence="6">
    <location>
        <begin position="82"/>
        <end position="341"/>
    </location>
</feature>
<dbReference type="Proteomes" id="UP000006055">
    <property type="component" value="Chromosome"/>
</dbReference>
<dbReference type="InterPro" id="IPR016039">
    <property type="entry name" value="Thiolase-like"/>
</dbReference>
<evidence type="ECO:0000256" key="4">
    <source>
        <dbReference type="RuleBase" id="RU003557"/>
    </source>
</evidence>
<dbReference type="eggNOG" id="COG0183">
    <property type="taxonomic scope" value="Bacteria"/>
</dbReference>
<organism evidence="8 9">
    <name type="scientific">Desulfomonile tiedjei (strain ATCC 49306 / DSM 6799 / DCB-1)</name>
    <dbReference type="NCBI Taxonomy" id="706587"/>
    <lineage>
        <taxon>Bacteria</taxon>
        <taxon>Pseudomonadati</taxon>
        <taxon>Thermodesulfobacteriota</taxon>
        <taxon>Desulfomonilia</taxon>
        <taxon>Desulfomonilales</taxon>
        <taxon>Desulfomonilaceae</taxon>
        <taxon>Desulfomonile</taxon>
    </lineage>
</organism>
<feature type="domain" description="Thiolase C-terminal" evidence="7">
    <location>
        <begin position="350"/>
        <end position="478"/>
    </location>
</feature>
<gene>
    <name evidence="8" type="ordered locus">Desti_2159</name>
</gene>
<dbReference type="KEGG" id="dti:Desti_2159"/>
<dbReference type="InterPro" id="IPR020610">
    <property type="entry name" value="Thiolase_AS"/>
</dbReference>
<reference evidence="9" key="1">
    <citation type="submission" date="2012-06" db="EMBL/GenBank/DDBJ databases">
        <title>Complete sequence of chromosome of Desulfomonile tiedjei DSM 6799.</title>
        <authorList>
            <person name="Lucas S."/>
            <person name="Copeland A."/>
            <person name="Lapidus A."/>
            <person name="Glavina del Rio T."/>
            <person name="Dalin E."/>
            <person name="Tice H."/>
            <person name="Bruce D."/>
            <person name="Goodwin L."/>
            <person name="Pitluck S."/>
            <person name="Peters L."/>
            <person name="Ovchinnikova G."/>
            <person name="Zeytun A."/>
            <person name="Lu M."/>
            <person name="Kyrpides N."/>
            <person name="Mavromatis K."/>
            <person name="Ivanova N."/>
            <person name="Brettin T."/>
            <person name="Detter J.C."/>
            <person name="Han C."/>
            <person name="Larimer F."/>
            <person name="Land M."/>
            <person name="Hauser L."/>
            <person name="Markowitz V."/>
            <person name="Cheng J.-F."/>
            <person name="Hugenholtz P."/>
            <person name="Woyke T."/>
            <person name="Wu D."/>
            <person name="Spring S."/>
            <person name="Schroeder M."/>
            <person name="Brambilla E."/>
            <person name="Klenk H.-P."/>
            <person name="Eisen J.A."/>
        </authorList>
    </citation>
    <scope>NUCLEOTIDE SEQUENCE [LARGE SCALE GENOMIC DNA]</scope>
    <source>
        <strain evidence="9">ATCC 49306 / DSM 6799 / DCB-1</strain>
    </source>
</reference>
<evidence type="ECO:0000259" key="7">
    <source>
        <dbReference type="Pfam" id="PF02803"/>
    </source>
</evidence>
<dbReference type="SUPFAM" id="SSF53901">
    <property type="entry name" value="Thiolase-like"/>
    <property type="match status" value="2"/>
</dbReference>
<evidence type="ECO:0000259" key="6">
    <source>
        <dbReference type="Pfam" id="PF00108"/>
    </source>
</evidence>
<evidence type="ECO:0000256" key="3">
    <source>
        <dbReference type="ARBA" id="ARBA00023315"/>
    </source>
</evidence>
<dbReference type="Gene3D" id="3.40.47.10">
    <property type="match status" value="2"/>
</dbReference>
<dbReference type="Pfam" id="PF02803">
    <property type="entry name" value="Thiolase_C"/>
    <property type="match status" value="1"/>
</dbReference>
<dbReference type="InterPro" id="IPR020616">
    <property type="entry name" value="Thiolase_N"/>
</dbReference>
<dbReference type="PROSITE" id="PS00099">
    <property type="entry name" value="THIOLASE_3"/>
    <property type="match status" value="1"/>
</dbReference>
<dbReference type="EMBL" id="CP003360">
    <property type="protein sequence ID" value="AFM24856.1"/>
    <property type="molecule type" value="Genomic_DNA"/>
</dbReference>
<dbReference type="CDD" id="cd00751">
    <property type="entry name" value="thiolase"/>
    <property type="match status" value="1"/>
</dbReference>
<keyword evidence="3 4" id="KW-0012">Acyltransferase</keyword>
<evidence type="ECO:0000313" key="9">
    <source>
        <dbReference type="Proteomes" id="UP000006055"/>
    </source>
</evidence>
<dbReference type="PATRIC" id="fig|706587.4.peg.2483"/>
<evidence type="ECO:0000313" key="8">
    <source>
        <dbReference type="EMBL" id="AFM24856.1"/>
    </source>
</evidence>
<dbReference type="InterPro" id="IPR020617">
    <property type="entry name" value="Thiolase_C"/>
</dbReference>
<keyword evidence="2 4" id="KW-0808">Transferase</keyword>
<evidence type="ECO:0000256" key="5">
    <source>
        <dbReference type="SAM" id="MobiDB-lite"/>
    </source>
</evidence>
<accession>I4C5L5</accession>
<feature type="region of interest" description="Disordered" evidence="5">
    <location>
        <begin position="1"/>
        <end position="22"/>
    </location>
</feature>
<comment type="similarity">
    <text evidence="1 4">Belongs to the thiolase-like superfamily. Thiolase family.</text>
</comment>
<keyword evidence="9" id="KW-1185">Reference proteome</keyword>
<dbReference type="Pfam" id="PF00108">
    <property type="entry name" value="Thiolase_N"/>
    <property type="match status" value="1"/>
</dbReference>
<dbReference type="PANTHER" id="PTHR18919:SF107">
    <property type="entry name" value="ACETYL-COA ACETYLTRANSFERASE, CYTOSOLIC"/>
    <property type="match status" value="1"/>
</dbReference>
<sequence>MDSIISVASQPEGRRDSKAVGPISGSSTRMLCLNHFVLARSYRGLISIPKRGATDTIRIFLAETPCGQHLKIRGGFRVYKEIVIVGAVRTPFGRYCGALKEFDYYDLGALPIRELLVRAHLPGDAIDELWWGVGDTSVCKDVYTPVAARQTLLKAGLPAETPSVSLDKACVSAMSAVHYGCRAIAAGEIQTAIAGGATSFSQEPLIVRGLRWKGFRMGNVAMEDPLLALGYKDFNPVSVDSDNVAAEHGIFREEQDAWALRSHRNYGRAWDDGKFSDEMMPIEIPQKGGEPKILDIDEQFRRDVTMEKLAALPGIYGCKGITAGNAPGLNDGSAALLFMTRTKAKDLGLEPLAEIVAMTSVAILPNRLPEAPAKAIRKVLDLTDLTLDDIKLIEINEAFAAVPLVSTLLLAGNDKTKAEAIRAKTNVNGSAIATGHPNTASGARLIMNLMYELRRLGGGYALAAICGGLAQGDACVLKVS</sequence>